<feature type="chain" id="PRO_5012462684" evidence="2">
    <location>
        <begin position="23"/>
        <end position="205"/>
    </location>
</feature>
<dbReference type="AlphaFoldDB" id="A0A1X6YAR0"/>
<evidence type="ECO:0000313" key="4">
    <source>
        <dbReference type="Proteomes" id="UP000194012"/>
    </source>
</evidence>
<accession>A0A1X6YAR0</accession>
<sequence>MKKITALTLAAALACTAAPVLAQSQGDFTVGLGIGAVLPKDNNGVLAGGTVPVDVQEGYSLTITGEYFIRDNLGIELLAAWPFEHDIKSNGTKIGTVKHLPPTLSLQYHFANSSPITPFLGAGINYTTFVEDKAVGPLAGNSLSVDDSWGLALHAGLDYEISPSGSLRADVRWIDIESDVKLNGVNIGKVKVDPWVLGVAYVHKF</sequence>
<dbReference type="GO" id="GO:0019867">
    <property type="term" value="C:outer membrane"/>
    <property type="evidence" value="ECO:0007669"/>
    <property type="project" value="InterPro"/>
</dbReference>
<dbReference type="PANTHER" id="PTHR36920">
    <property type="match status" value="1"/>
</dbReference>
<dbReference type="SUPFAM" id="SSF56925">
    <property type="entry name" value="OMPA-like"/>
    <property type="match status" value="1"/>
</dbReference>
<dbReference type="EMBL" id="FWFJ01000002">
    <property type="protein sequence ID" value="SLN15742.1"/>
    <property type="molecule type" value="Genomic_DNA"/>
</dbReference>
<proteinExistence type="inferred from homology"/>
<dbReference type="Proteomes" id="UP000194012">
    <property type="component" value="Unassembled WGS sequence"/>
</dbReference>
<keyword evidence="4" id="KW-1185">Reference proteome</keyword>
<feature type="signal peptide" evidence="2">
    <location>
        <begin position="1"/>
        <end position="22"/>
    </location>
</feature>
<dbReference type="InterPro" id="IPR011250">
    <property type="entry name" value="OMP/PagP_B-barrel"/>
</dbReference>
<reference evidence="4" key="1">
    <citation type="submission" date="2017-03" db="EMBL/GenBank/DDBJ databases">
        <authorList>
            <person name="Rodrigo-Torres L."/>
            <person name="Arahal R.D."/>
            <person name="Lucena T."/>
        </authorList>
    </citation>
    <scope>NUCLEOTIDE SEQUENCE [LARGE SCALE GENOMIC DNA]</scope>
    <source>
        <strain evidence="4">CECT 8370</strain>
    </source>
</reference>
<dbReference type="PANTHER" id="PTHR36920:SF1">
    <property type="entry name" value="OUTER MEMBRANE PROTEIN W"/>
    <property type="match status" value="1"/>
</dbReference>
<comment type="similarity">
    <text evidence="1">Belongs to the OmpW/AlkL family.</text>
</comment>
<evidence type="ECO:0000313" key="3">
    <source>
        <dbReference type="EMBL" id="SLN15742.1"/>
    </source>
</evidence>
<evidence type="ECO:0000256" key="1">
    <source>
        <dbReference type="ARBA" id="ARBA00009330"/>
    </source>
</evidence>
<protein>
    <submittedName>
        <fullName evidence="3">Outer membrane protein W</fullName>
    </submittedName>
</protein>
<keyword evidence="2" id="KW-0732">Signal</keyword>
<dbReference type="PROSITE" id="PS51257">
    <property type="entry name" value="PROKAR_LIPOPROTEIN"/>
    <property type="match status" value="1"/>
</dbReference>
<dbReference type="OrthoDB" id="9807574at2"/>
<organism evidence="3 4">
    <name type="scientific">Roseovarius gaetbuli</name>
    <dbReference type="NCBI Taxonomy" id="1356575"/>
    <lineage>
        <taxon>Bacteria</taxon>
        <taxon>Pseudomonadati</taxon>
        <taxon>Pseudomonadota</taxon>
        <taxon>Alphaproteobacteria</taxon>
        <taxon>Rhodobacterales</taxon>
        <taxon>Roseobacteraceae</taxon>
        <taxon>Roseovarius</taxon>
    </lineage>
</organism>
<dbReference type="GO" id="GO:0055085">
    <property type="term" value="P:transmembrane transport"/>
    <property type="evidence" value="ECO:0007669"/>
    <property type="project" value="TreeGrafter"/>
</dbReference>
<dbReference type="Gene3D" id="2.40.160.20">
    <property type="match status" value="1"/>
</dbReference>
<dbReference type="Pfam" id="PF03922">
    <property type="entry name" value="OmpW"/>
    <property type="match status" value="1"/>
</dbReference>
<name>A0A1X6YAR0_9RHOB</name>
<evidence type="ECO:0000256" key="2">
    <source>
        <dbReference type="SAM" id="SignalP"/>
    </source>
</evidence>
<dbReference type="RefSeq" id="WP_085825420.1">
    <property type="nucleotide sequence ID" value="NZ_FWFJ01000002.1"/>
</dbReference>
<dbReference type="InterPro" id="IPR005618">
    <property type="entry name" value="OMPW"/>
</dbReference>
<gene>
    <name evidence="3" type="primary">ompW</name>
    <name evidence="3" type="ORF">ROG8370_00423</name>
</gene>